<feature type="coiled-coil region" evidence="1">
    <location>
        <begin position="34"/>
        <end position="61"/>
    </location>
</feature>
<dbReference type="STRING" id="571913.VV02_13800"/>
<reference evidence="2 3" key="1">
    <citation type="submission" date="2015-03" db="EMBL/GenBank/DDBJ databases">
        <title>Luteipulveratus halotolerans sp. nov., a novel actinobacterium (Dermacoccaceae) from Sarawak, Malaysia.</title>
        <authorList>
            <person name="Juboi H."/>
            <person name="Basik A."/>
            <person name="Shamsul S.S."/>
            <person name="Arnold P."/>
            <person name="Schmitt E.K."/>
            <person name="Sanglier J.-J."/>
            <person name="Yeo T."/>
        </authorList>
    </citation>
    <scope>NUCLEOTIDE SEQUENCE [LARGE SCALE GENOMIC DNA]</scope>
    <source>
        <strain evidence="2 3">MN07-A0370</strain>
    </source>
</reference>
<dbReference type="EMBL" id="CP011112">
    <property type="protein sequence ID" value="AKU16688.1"/>
    <property type="molecule type" value="Genomic_DNA"/>
</dbReference>
<gene>
    <name evidence="2" type="ORF">VV02_13800</name>
</gene>
<keyword evidence="3" id="KW-1185">Reference proteome</keyword>
<evidence type="ECO:0000313" key="2">
    <source>
        <dbReference type="EMBL" id="AKU16688.1"/>
    </source>
</evidence>
<organism evidence="2 3">
    <name type="scientific">Luteipulveratus mongoliensis</name>
    <dbReference type="NCBI Taxonomy" id="571913"/>
    <lineage>
        <taxon>Bacteria</taxon>
        <taxon>Bacillati</taxon>
        <taxon>Actinomycetota</taxon>
        <taxon>Actinomycetes</taxon>
        <taxon>Micrococcales</taxon>
        <taxon>Dermacoccaceae</taxon>
        <taxon>Luteipulveratus</taxon>
    </lineage>
</organism>
<dbReference type="GO" id="GO:0016020">
    <property type="term" value="C:membrane"/>
    <property type="evidence" value="ECO:0007669"/>
    <property type="project" value="InterPro"/>
</dbReference>
<keyword evidence="1" id="KW-0175">Coiled coil</keyword>
<evidence type="ECO:0000313" key="3">
    <source>
        <dbReference type="Proteomes" id="UP000066480"/>
    </source>
</evidence>
<dbReference type="Proteomes" id="UP000066480">
    <property type="component" value="Chromosome"/>
</dbReference>
<dbReference type="GO" id="GO:0055070">
    <property type="term" value="P:copper ion homeostasis"/>
    <property type="evidence" value="ECO:0007669"/>
    <property type="project" value="InterPro"/>
</dbReference>
<evidence type="ECO:0000256" key="1">
    <source>
        <dbReference type="SAM" id="Coils"/>
    </source>
</evidence>
<sequence>MIDFRYHVVSIVAVFLALAVGIVIGATTLRDEVAGGLNQQVKDQRREMNTLRDQSNAAKKAIGRQDQYAESVAPRVLPGQLATRPVAVLVLPGVDDGLLDTTRDSLRTAGATVTTTLKLDESWASGDNADRNTYLGAAARDLGLDSASIPKNRLAGQVLIESVAHKGSSGQQDEAASRVLGQLKDRDLASAEPAKPVQAGSVIVIWPGMDGKSSDKNSAVKAWTDVITAVGLSGRPVVGVSAGPIEDDLTTPDALVTALRKSPEVTGAMSTVDDGGRAIGQAALVLALREEFNGQAGQFGLANDATTVTPSLTEGE</sequence>
<proteinExistence type="predicted"/>
<dbReference type="InterPro" id="IPR021522">
    <property type="entry name" value="MctB"/>
</dbReference>
<dbReference type="Pfam" id="PF11382">
    <property type="entry name" value="MctB"/>
    <property type="match status" value="1"/>
</dbReference>
<dbReference type="AlphaFoldDB" id="A0A0K1JJB8"/>
<protein>
    <recommendedName>
        <fullName evidence="4">Copper transporter</fullName>
    </recommendedName>
</protein>
<evidence type="ECO:0008006" key="4">
    <source>
        <dbReference type="Google" id="ProtNLM"/>
    </source>
</evidence>
<accession>A0A0K1JJB8</accession>
<name>A0A0K1JJB8_9MICO</name>
<dbReference type="KEGG" id="lmoi:VV02_13800"/>